<evidence type="ECO:0000313" key="2">
    <source>
        <dbReference type="Proteomes" id="UP000887565"/>
    </source>
</evidence>
<dbReference type="Proteomes" id="UP000887565">
    <property type="component" value="Unplaced"/>
</dbReference>
<name>A0A915HST7_ROMCU</name>
<keyword evidence="2" id="KW-1185">Reference proteome</keyword>
<dbReference type="Pfam" id="PF16858">
    <property type="entry name" value="CNDH2_C"/>
    <property type="match status" value="1"/>
</dbReference>
<dbReference type="AlphaFoldDB" id="A0A915HST7"/>
<accession>A0A915HST7</accession>
<reference evidence="3" key="1">
    <citation type="submission" date="2022-11" db="UniProtKB">
        <authorList>
            <consortium name="WormBaseParasite"/>
        </authorList>
    </citation>
    <scope>IDENTIFICATION</scope>
</reference>
<evidence type="ECO:0000259" key="1">
    <source>
        <dbReference type="Pfam" id="PF16858"/>
    </source>
</evidence>
<organism evidence="2 3">
    <name type="scientific">Romanomermis culicivorax</name>
    <name type="common">Nematode worm</name>
    <dbReference type="NCBI Taxonomy" id="13658"/>
    <lineage>
        <taxon>Eukaryota</taxon>
        <taxon>Metazoa</taxon>
        <taxon>Ecdysozoa</taxon>
        <taxon>Nematoda</taxon>
        <taxon>Enoplea</taxon>
        <taxon>Dorylaimia</taxon>
        <taxon>Mermithida</taxon>
        <taxon>Mermithoidea</taxon>
        <taxon>Mermithidae</taxon>
        <taxon>Romanomermis</taxon>
    </lineage>
</organism>
<protein>
    <submittedName>
        <fullName evidence="3">Condensin-2 complex subunit H2 C-terminal domain-containing protein</fullName>
    </submittedName>
</protein>
<dbReference type="InterPro" id="IPR031737">
    <property type="entry name" value="CNDH2_C"/>
</dbReference>
<dbReference type="WBParaSite" id="nRc.2.0.1.t04442-RA">
    <property type="protein sequence ID" value="nRc.2.0.1.t04442-RA"/>
    <property type="gene ID" value="nRc.2.0.1.g04442"/>
</dbReference>
<sequence length="76" mass="8874">MSFYLYISVIQLQYFLSSLMLANQGNIEVSKDKKPLEEDINTMKMRFLTSKRHYTQVKNFTAASSAKRECDKENAE</sequence>
<proteinExistence type="predicted"/>
<feature type="domain" description="Condensin-2 complex subunit H2 C-terminal" evidence="1">
    <location>
        <begin position="13"/>
        <end position="56"/>
    </location>
</feature>
<evidence type="ECO:0000313" key="3">
    <source>
        <dbReference type="WBParaSite" id="nRc.2.0.1.t04442-RA"/>
    </source>
</evidence>